<dbReference type="Pfam" id="PF03134">
    <property type="entry name" value="TB2_DP1_HVA22"/>
    <property type="match status" value="1"/>
</dbReference>
<dbReference type="EMBL" id="CAUYUJ010019992">
    <property type="protein sequence ID" value="CAK0895113.1"/>
    <property type="molecule type" value="Genomic_DNA"/>
</dbReference>
<name>A0ABN9XB46_9DINO</name>
<evidence type="ECO:0000313" key="3">
    <source>
        <dbReference type="EMBL" id="CAK0895113.1"/>
    </source>
</evidence>
<feature type="region of interest" description="Disordered" evidence="1">
    <location>
        <begin position="268"/>
        <end position="337"/>
    </location>
</feature>
<keyword evidence="2" id="KW-0472">Membrane</keyword>
<feature type="compositionally biased region" description="Low complexity" evidence="1">
    <location>
        <begin position="285"/>
        <end position="297"/>
    </location>
</feature>
<evidence type="ECO:0000256" key="2">
    <source>
        <dbReference type="SAM" id="Phobius"/>
    </source>
</evidence>
<evidence type="ECO:0008006" key="5">
    <source>
        <dbReference type="Google" id="ProtNLM"/>
    </source>
</evidence>
<feature type="transmembrane region" description="Helical" evidence="2">
    <location>
        <begin position="80"/>
        <end position="102"/>
    </location>
</feature>
<proteinExistence type="predicted"/>
<evidence type="ECO:0000256" key="1">
    <source>
        <dbReference type="SAM" id="MobiDB-lite"/>
    </source>
</evidence>
<comment type="caution">
    <text evidence="3">The sequence shown here is derived from an EMBL/GenBank/DDBJ whole genome shotgun (WGS) entry which is preliminary data.</text>
</comment>
<protein>
    <recommendedName>
        <fullName evidence="5">Receptor expression-enhancing protein</fullName>
    </recommendedName>
</protein>
<gene>
    <name evidence="3" type="ORF">PCOR1329_LOCUS73955</name>
</gene>
<dbReference type="Proteomes" id="UP001189429">
    <property type="component" value="Unassembled WGS sequence"/>
</dbReference>
<evidence type="ECO:0000313" key="4">
    <source>
        <dbReference type="Proteomes" id="UP001189429"/>
    </source>
</evidence>
<keyword evidence="4" id="KW-1185">Reference proteome</keyword>
<keyword evidence="2" id="KW-0812">Transmembrane</keyword>
<sequence length="337" mass="35503">APVRTHRAAARGTRGLVVPSGGGVDGGPGWRGHGPALGGSAAVAGQLDLQLRRAEACGRPPGVQSVGARRGQLLLETAGFLFWGFTGELVCFLAGLVYPMWASFRVLEDFHEDPAGGAPEEWLAYWVSHTALTLLECVLRRFLELIPFYYPLRRRLLGLDGARAQEGGGGAPHQDCWPGRGPGRAAPLLRADAGRHAPAQAVLCTAGQPGGTLRPRPRGVRLLAASRHSACLPPRRPSSSTRASSHAPLHALAPHPFRQAAETRLAPSAMAGCGPPASSSCTSIRPRQGPNSRNPSRSPRPEFGVTDGGTEGRENAAFSSTSRNSRGRGRMDAASLR</sequence>
<feature type="non-terminal residue" evidence="3">
    <location>
        <position position="1"/>
    </location>
</feature>
<dbReference type="InterPro" id="IPR004345">
    <property type="entry name" value="TB2_DP1_HVA22"/>
</dbReference>
<organism evidence="3 4">
    <name type="scientific">Prorocentrum cordatum</name>
    <dbReference type="NCBI Taxonomy" id="2364126"/>
    <lineage>
        <taxon>Eukaryota</taxon>
        <taxon>Sar</taxon>
        <taxon>Alveolata</taxon>
        <taxon>Dinophyceae</taxon>
        <taxon>Prorocentrales</taxon>
        <taxon>Prorocentraceae</taxon>
        <taxon>Prorocentrum</taxon>
    </lineage>
</organism>
<feature type="region of interest" description="Disordered" evidence="1">
    <location>
        <begin position="227"/>
        <end position="247"/>
    </location>
</feature>
<reference evidence="3" key="1">
    <citation type="submission" date="2023-10" db="EMBL/GenBank/DDBJ databases">
        <authorList>
            <person name="Chen Y."/>
            <person name="Shah S."/>
            <person name="Dougan E. K."/>
            <person name="Thang M."/>
            <person name="Chan C."/>
        </authorList>
    </citation>
    <scope>NUCLEOTIDE SEQUENCE [LARGE SCALE GENOMIC DNA]</scope>
</reference>
<accession>A0ABN9XB46</accession>
<keyword evidence="2" id="KW-1133">Transmembrane helix</keyword>